<evidence type="ECO:0000256" key="7">
    <source>
        <dbReference type="ARBA" id="ARBA00022764"/>
    </source>
</evidence>
<dbReference type="Gene3D" id="2.50.20.10">
    <property type="entry name" value="Lipoprotein localisation LolA/LolB/LppX"/>
    <property type="match status" value="1"/>
</dbReference>
<dbReference type="InterPro" id="IPR029046">
    <property type="entry name" value="LolA/LolB/LppX"/>
</dbReference>
<organism evidence="11 12">
    <name type="scientific">Aliidiomarina shirensis</name>
    <dbReference type="NCBI Taxonomy" id="1048642"/>
    <lineage>
        <taxon>Bacteria</taxon>
        <taxon>Pseudomonadati</taxon>
        <taxon>Pseudomonadota</taxon>
        <taxon>Gammaproteobacteria</taxon>
        <taxon>Alteromonadales</taxon>
        <taxon>Idiomarinaceae</taxon>
        <taxon>Aliidiomarina</taxon>
    </lineage>
</organism>
<dbReference type="GO" id="GO:0030288">
    <property type="term" value="C:outer membrane-bounded periplasmic space"/>
    <property type="evidence" value="ECO:0007669"/>
    <property type="project" value="TreeGrafter"/>
</dbReference>
<feature type="signal peptide" evidence="10">
    <location>
        <begin position="1"/>
        <end position="29"/>
    </location>
</feature>
<evidence type="ECO:0000256" key="10">
    <source>
        <dbReference type="HAMAP-Rule" id="MF_00240"/>
    </source>
</evidence>
<reference evidence="12" key="1">
    <citation type="journal article" date="2018" name="Front. Microbiol.">
        <title>Genome-Based Analysis Reveals the Taxonomy and Diversity of the Family Idiomarinaceae.</title>
        <authorList>
            <person name="Liu Y."/>
            <person name="Lai Q."/>
            <person name="Shao Z."/>
        </authorList>
    </citation>
    <scope>NUCLEOTIDE SEQUENCE [LARGE SCALE GENOMIC DNA]</scope>
    <source>
        <strain evidence="12">AIS</strain>
    </source>
</reference>
<dbReference type="InterPro" id="IPR004564">
    <property type="entry name" value="OM_lipoprot_carrier_LolA-like"/>
</dbReference>
<feature type="chain" id="PRO_5019596537" description="Outer-membrane lipoprotein carrier protein" evidence="10">
    <location>
        <begin position="30"/>
        <end position="218"/>
    </location>
</feature>
<proteinExistence type="inferred from homology"/>
<dbReference type="HAMAP" id="MF_00240">
    <property type="entry name" value="LolA"/>
    <property type="match status" value="1"/>
</dbReference>
<dbReference type="SUPFAM" id="SSF89392">
    <property type="entry name" value="Prokaryotic lipoproteins and lipoprotein localization factors"/>
    <property type="match status" value="1"/>
</dbReference>
<comment type="similarity">
    <text evidence="2 10">Belongs to the LolA family.</text>
</comment>
<dbReference type="AlphaFoldDB" id="A0A432WX41"/>
<evidence type="ECO:0000256" key="1">
    <source>
        <dbReference type="ARBA" id="ARBA00004418"/>
    </source>
</evidence>
<evidence type="ECO:0000256" key="9">
    <source>
        <dbReference type="ARBA" id="ARBA00023186"/>
    </source>
</evidence>
<keyword evidence="8 10" id="KW-0653">Protein transport</keyword>
<dbReference type="Pfam" id="PF03548">
    <property type="entry name" value="LolA"/>
    <property type="match status" value="1"/>
</dbReference>
<evidence type="ECO:0000313" key="11">
    <source>
        <dbReference type="EMBL" id="RUO38297.1"/>
    </source>
</evidence>
<dbReference type="InterPro" id="IPR018323">
    <property type="entry name" value="OM_lipoprot_carrier_LolA_Pbac"/>
</dbReference>
<dbReference type="PANTHER" id="PTHR35869">
    <property type="entry name" value="OUTER-MEMBRANE LIPOPROTEIN CARRIER PROTEIN"/>
    <property type="match status" value="1"/>
</dbReference>
<keyword evidence="9 10" id="KW-0143">Chaperone</keyword>
<comment type="function">
    <text evidence="10">Participates in the translocation of lipoproteins from the inner membrane to the outer membrane. Only forms a complex with a lipoprotein if the residue after the N-terminal Cys is not an aspartate (The Asp acts as a targeting signal to indicate that the lipoprotein should stay in the inner membrane).</text>
</comment>
<comment type="subunit">
    <text evidence="3 10">Monomer.</text>
</comment>
<dbReference type="GO" id="GO:0044874">
    <property type="term" value="P:lipoprotein localization to outer membrane"/>
    <property type="evidence" value="ECO:0007669"/>
    <property type="project" value="UniProtKB-UniRule"/>
</dbReference>
<evidence type="ECO:0000256" key="8">
    <source>
        <dbReference type="ARBA" id="ARBA00022927"/>
    </source>
</evidence>
<dbReference type="NCBIfam" id="TIGR00547">
    <property type="entry name" value="lolA"/>
    <property type="match status" value="1"/>
</dbReference>
<gene>
    <name evidence="10 11" type="primary">lolA</name>
    <name evidence="11" type="ORF">CWE13_01220</name>
</gene>
<name>A0A432WX41_9GAMM</name>
<evidence type="ECO:0000256" key="3">
    <source>
        <dbReference type="ARBA" id="ARBA00011245"/>
    </source>
</evidence>
<evidence type="ECO:0000313" key="12">
    <source>
        <dbReference type="Proteomes" id="UP000286934"/>
    </source>
</evidence>
<sequence length="218" mass="24451" precursor="true">MYRKLASVMSISVLLSGMVLSSLTSTAYAANDVLQAQLEGMQSLQGTFVQEVYDNDELLQEAAGTFYLERPARLRWVTDEPDASVLVADGETIYFYNPFIEQVTLYTQADAMQANPLLLLLDANANWDNFEVRDITSEQNSDSQTAAMQYWQINDLQAYGSSLVLGFADDQLQQLIVDDGQGQKSIFHLRITAQNEPIDAEQFRFNLAPGIDVDDQRE</sequence>
<accession>A0A432WX41</accession>
<evidence type="ECO:0000256" key="4">
    <source>
        <dbReference type="ARBA" id="ARBA00014035"/>
    </source>
</evidence>
<evidence type="ECO:0000256" key="5">
    <source>
        <dbReference type="ARBA" id="ARBA00022448"/>
    </source>
</evidence>
<keyword evidence="7 10" id="KW-0574">Periplasm</keyword>
<keyword evidence="12" id="KW-1185">Reference proteome</keyword>
<dbReference type="CDD" id="cd16325">
    <property type="entry name" value="LolA"/>
    <property type="match status" value="1"/>
</dbReference>
<comment type="subcellular location">
    <subcellularLocation>
        <location evidence="1 10">Periplasm</location>
    </subcellularLocation>
</comment>
<comment type="caution">
    <text evidence="11">The sequence shown here is derived from an EMBL/GenBank/DDBJ whole genome shotgun (WGS) entry which is preliminary data.</text>
</comment>
<keyword evidence="6 10" id="KW-0732">Signal</keyword>
<protein>
    <recommendedName>
        <fullName evidence="4 10">Outer-membrane lipoprotein carrier protein</fullName>
    </recommendedName>
</protein>
<evidence type="ECO:0000256" key="2">
    <source>
        <dbReference type="ARBA" id="ARBA00007615"/>
    </source>
</evidence>
<dbReference type="RefSeq" id="WP_126805519.1">
    <property type="nucleotide sequence ID" value="NZ_PIPP01000001.1"/>
</dbReference>
<keyword evidence="5 10" id="KW-0813">Transport</keyword>
<dbReference type="PANTHER" id="PTHR35869:SF1">
    <property type="entry name" value="OUTER-MEMBRANE LIPOPROTEIN CARRIER PROTEIN"/>
    <property type="match status" value="1"/>
</dbReference>
<dbReference type="Proteomes" id="UP000286934">
    <property type="component" value="Unassembled WGS sequence"/>
</dbReference>
<evidence type="ECO:0000256" key="6">
    <source>
        <dbReference type="ARBA" id="ARBA00022729"/>
    </source>
</evidence>
<dbReference type="EMBL" id="PIPP01000001">
    <property type="protein sequence ID" value="RUO38297.1"/>
    <property type="molecule type" value="Genomic_DNA"/>
</dbReference>
<dbReference type="GO" id="GO:0042953">
    <property type="term" value="P:lipoprotein transport"/>
    <property type="evidence" value="ECO:0007669"/>
    <property type="project" value="InterPro"/>
</dbReference>
<keyword evidence="11" id="KW-0449">Lipoprotein</keyword>